<sequence length="32" mass="3798">MSMSDYKPRRCSKRWLDGDMPTDASHIDNLRD</sequence>
<evidence type="ECO:0000313" key="2">
    <source>
        <dbReference type="EMBL" id="XCH43372.1"/>
    </source>
</evidence>
<proteinExistence type="predicted"/>
<feature type="region of interest" description="Disordered" evidence="1">
    <location>
        <begin position="1"/>
        <end position="32"/>
    </location>
</feature>
<gene>
    <name evidence="2" type="primary">142</name>
    <name evidence="2" type="ORF">SEA_STANK_142</name>
</gene>
<reference evidence="2" key="1">
    <citation type="submission" date="2024-04" db="EMBL/GenBank/DDBJ databases">
        <authorList>
            <person name="Kim D."/>
            <person name="Lindsay E."/>
            <person name="Wheeler J."/>
            <person name="Hutchison K.W."/>
            <person name="Molloy S.D."/>
            <person name="Viland M.D."/>
            <person name="Lewis C.M."/>
            <person name="Garlena R.A."/>
            <person name="Russell D.A."/>
            <person name="Jacobs-Sera D."/>
            <person name="Hatfull G.F."/>
        </authorList>
    </citation>
    <scope>NUCLEOTIDE SEQUENCE</scope>
</reference>
<organism evidence="2">
    <name type="scientific">Mycobacterium phage Stank</name>
    <dbReference type="NCBI Taxonomy" id="3136629"/>
    <lineage>
        <taxon>Viruses</taxon>
    </lineage>
</organism>
<accession>A0AAU8GND0</accession>
<evidence type="ECO:0000256" key="1">
    <source>
        <dbReference type="SAM" id="MobiDB-lite"/>
    </source>
</evidence>
<dbReference type="EMBL" id="PP750963">
    <property type="protein sequence ID" value="XCH43372.1"/>
    <property type="molecule type" value="Genomic_DNA"/>
</dbReference>
<name>A0AAU8GND0_9VIRU</name>
<protein>
    <submittedName>
        <fullName evidence="2">Uncharacterized protein</fullName>
    </submittedName>
</protein>